<dbReference type="OrthoDB" id="7846470at2"/>
<dbReference type="AlphaFoldDB" id="A0A3A1WPU2"/>
<dbReference type="EMBL" id="QYRN01000007">
    <property type="protein sequence ID" value="RIX99551.1"/>
    <property type="molecule type" value="Genomic_DNA"/>
</dbReference>
<keyword evidence="2" id="KW-1185">Reference proteome</keyword>
<organism evidence="1 2">
    <name type="scientific">Aureimonas flava</name>
    <dbReference type="NCBI Taxonomy" id="2320271"/>
    <lineage>
        <taxon>Bacteria</taxon>
        <taxon>Pseudomonadati</taxon>
        <taxon>Pseudomonadota</taxon>
        <taxon>Alphaproteobacteria</taxon>
        <taxon>Hyphomicrobiales</taxon>
        <taxon>Aurantimonadaceae</taxon>
        <taxon>Aureimonas</taxon>
    </lineage>
</organism>
<proteinExistence type="predicted"/>
<dbReference type="Proteomes" id="UP000265750">
    <property type="component" value="Unassembled WGS sequence"/>
</dbReference>
<accession>A0A3A1WPU2</accession>
<dbReference type="RefSeq" id="WP_119540684.1">
    <property type="nucleotide sequence ID" value="NZ_QYRN01000007.1"/>
</dbReference>
<evidence type="ECO:0000313" key="1">
    <source>
        <dbReference type="EMBL" id="RIX99551.1"/>
    </source>
</evidence>
<name>A0A3A1WPU2_9HYPH</name>
<protein>
    <submittedName>
        <fullName evidence="1">Uncharacterized protein</fullName>
    </submittedName>
</protein>
<sequence length="195" mass="22298">MARGSKLPEIPDFDSLETAAAGSHGQRTELFGLIGNLVYTWSNNESLLVYLVMLLLQTDRPSALIVFGTLNTTRARVDLVQRLARVKVQDRELQQRLKGLMARFDAGTRLRNEYLHAMFSVDEAGRITHTHAMRIEERGRTIRFGTQRAMDEERLEALRTEIRSMNRLNREFWLFLSALEAHLDGGAKGEDPKTR</sequence>
<reference evidence="2" key="1">
    <citation type="submission" date="2018-09" db="EMBL/GenBank/DDBJ databases">
        <authorList>
            <person name="Tuo L."/>
        </authorList>
    </citation>
    <scope>NUCLEOTIDE SEQUENCE [LARGE SCALE GENOMIC DNA]</scope>
    <source>
        <strain evidence="2">M2BS4Y-1</strain>
    </source>
</reference>
<gene>
    <name evidence="1" type="ORF">D3218_13850</name>
</gene>
<comment type="caution">
    <text evidence="1">The sequence shown here is derived from an EMBL/GenBank/DDBJ whole genome shotgun (WGS) entry which is preliminary data.</text>
</comment>
<evidence type="ECO:0000313" key="2">
    <source>
        <dbReference type="Proteomes" id="UP000265750"/>
    </source>
</evidence>